<dbReference type="PANTHER" id="PTHR43085:SF57">
    <property type="entry name" value="CARBOHYDRATE KINASE PFKB DOMAIN-CONTAINING PROTEIN"/>
    <property type="match status" value="1"/>
</dbReference>
<evidence type="ECO:0000256" key="1">
    <source>
        <dbReference type="ARBA" id="ARBA00010688"/>
    </source>
</evidence>
<name>A0ABY6HR95_9ARCH</name>
<evidence type="ECO:0000259" key="4">
    <source>
        <dbReference type="PROSITE" id="PS50042"/>
    </source>
</evidence>
<dbReference type="InterPro" id="IPR029056">
    <property type="entry name" value="Ribokinase-like"/>
</dbReference>
<dbReference type="SUPFAM" id="SSF53613">
    <property type="entry name" value="Ribokinase-like"/>
    <property type="match status" value="1"/>
</dbReference>
<evidence type="ECO:0000256" key="2">
    <source>
        <dbReference type="ARBA" id="ARBA00022679"/>
    </source>
</evidence>
<evidence type="ECO:0000256" key="3">
    <source>
        <dbReference type="ARBA" id="ARBA00022777"/>
    </source>
</evidence>
<dbReference type="GO" id="GO:0004747">
    <property type="term" value="F:ribokinase activity"/>
    <property type="evidence" value="ECO:0007669"/>
    <property type="project" value="UniProtKB-EC"/>
</dbReference>
<evidence type="ECO:0000313" key="5">
    <source>
        <dbReference type="EMBL" id="UYP46035.1"/>
    </source>
</evidence>
<reference evidence="5" key="1">
    <citation type="submission" date="2022-09" db="EMBL/GenBank/DDBJ databases">
        <title>Actin cytoskeleton and complex cell architecture in an #Asgard archaeon.</title>
        <authorList>
            <person name="Ponce Toledo R.I."/>
            <person name="Schleper C."/>
            <person name="Rodrigues Oliveira T."/>
            <person name="Wollweber F."/>
            <person name="Xu J."/>
            <person name="Rittmann S."/>
            <person name="Klingl A."/>
            <person name="Pilhofer M."/>
        </authorList>
    </citation>
    <scope>NUCLEOTIDE SEQUENCE</scope>
    <source>
        <strain evidence="5">B-35</strain>
    </source>
</reference>
<dbReference type="Proteomes" id="UP001208689">
    <property type="component" value="Chromosome"/>
</dbReference>
<dbReference type="InterPro" id="IPR000595">
    <property type="entry name" value="cNMP-bd_dom"/>
</dbReference>
<keyword evidence="3" id="KW-0418">Kinase</keyword>
<evidence type="ECO:0000313" key="6">
    <source>
        <dbReference type="Proteomes" id="UP001208689"/>
    </source>
</evidence>
<dbReference type="EMBL" id="CP104013">
    <property type="protein sequence ID" value="UYP46035.1"/>
    <property type="molecule type" value="Genomic_DNA"/>
</dbReference>
<organism evidence="5 6">
    <name type="scientific">Candidatus Lokiarchaeum ossiferum</name>
    <dbReference type="NCBI Taxonomy" id="2951803"/>
    <lineage>
        <taxon>Archaea</taxon>
        <taxon>Promethearchaeati</taxon>
        <taxon>Promethearchaeota</taxon>
        <taxon>Promethearchaeia</taxon>
        <taxon>Promethearchaeales</taxon>
        <taxon>Promethearchaeaceae</taxon>
        <taxon>Candidatus Lokiarchaeum</taxon>
    </lineage>
</organism>
<proteinExistence type="inferred from homology"/>
<dbReference type="EC" id="2.7.1.15" evidence="5"/>
<feature type="domain" description="Cyclic nucleotide-binding" evidence="4">
    <location>
        <begin position="246"/>
        <end position="312"/>
    </location>
</feature>
<sequence>MNETNNFSQKIVIIGDVILDAISSPFPIKKEMLLNESETLVDSIKYQRGGCAGNFASVYKSVFPSSDIHLVSRIGMNPFGDFLINEFQSQNINCYFNQDLTCPTQTSLAITYSNGKRHFITSLGGLAKFNIDDVPKDILIDAHHVAYRGIWFSEKLLLQAEKLLIWLKENTSASISLDLGFDPFWNLPNVYKEETISKIRRKSLLNILKYVDILFGNESEICTLTENYILESAVDELISKGAKLIVVHQGEKGSSIYQLNSAKNEVKVKKRNFPALPVEIVNPVGSGDTFDSIIIGYLLKGISIENAVKYATKGASYSISNLPGSSITRNIIES</sequence>
<dbReference type="InterPro" id="IPR050306">
    <property type="entry name" value="PfkB_Carbo_kinase"/>
</dbReference>
<dbReference type="Gene3D" id="3.40.1190.20">
    <property type="match status" value="1"/>
</dbReference>
<dbReference type="PANTHER" id="PTHR43085">
    <property type="entry name" value="HEXOKINASE FAMILY MEMBER"/>
    <property type="match status" value="1"/>
</dbReference>
<keyword evidence="6" id="KW-1185">Reference proteome</keyword>
<dbReference type="PROSITE" id="PS50042">
    <property type="entry name" value="CNMP_BINDING_3"/>
    <property type="match status" value="1"/>
</dbReference>
<accession>A0ABY6HR95</accession>
<keyword evidence="2 5" id="KW-0808">Transferase</keyword>
<dbReference type="Pfam" id="PF00294">
    <property type="entry name" value="PfkB"/>
    <property type="match status" value="1"/>
</dbReference>
<gene>
    <name evidence="5" type="ORF">NEF87_002320</name>
</gene>
<protein>
    <submittedName>
        <fullName evidence="5">Ribokinase</fullName>
        <ecNumber evidence="5">2.7.1.15</ecNumber>
    </submittedName>
</protein>
<comment type="similarity">
    <text evidence="1">Belongs to the carbohydrate kinase PfkB family.</text>
</comment>
<dbReference type="InterPro" id="IPR011611">
    <property type="entry name" value="PfkB_dom"/>
</dbReference>